<dbReference type="GO" id="GO:0000156">
    <property type="term" value="F:phosphorelay response regulator activity"/>
    <property type="evidence" value="ECO:0007669"/>
    <property type="project" value="TreeGrafter"/>
</dbReference>
<evidence type="ECO:0000259" key="8">
    <source>
        <dbReference type="PROSITE" id="PS50110"/>
    </source>
</evidence>
<keyword evidence="1 6" id="KW-0597">Phosphoprotein</keyword>
<sequence>MSALKLDAEAAQNIADTFAGCRALILEDEIGAEMKTALEDAGCESVDLFETGDAALAALGEHAYDVLVLDRINPGIEGLEVLDRVRRRPNGLKTDPDVPALVYSLLGGEEQRIHGLIARGADDYVPKPATSEELVARVAAQLRRRKPTMRSKGWTCAPLEIDPDTKEARCNGRLLQLTSREADILVELYKERGNPLSQSMLWDRCWIGKGWSHFPEEFANTVDQAIKRLRKSLKRQCPDIPDDYHPLVTNIWAQGFALRNLAGLEGGR</sequence>
<feature type="DNA-binding region" description="OmpR/PhoB-type" evidence="7">
    <location>
        <begin position="151"/>
        <end position="260"/>
    </location>
</feature>
<evidence type="ECO:0000259" key="9">
    <source>
        <dbReference type="PROSITE" id="PS51755"/>
    </source>
</evidence>
<dbReference type="EMBL" id="CP042239">
    <property type="protein sequence ID" value="QDX26213.1"/>
    <property type="molecule type" value="Genomic_DNA"/>
</dbReference>
<dbReference type="Gene3D" id="3.40.50.2300">
    <property type="match status" value="1"/>
</dbReference>
<dbReference type="Pfam" id="PF00486">
    <property type="entry name" value="Trans_reg_C"/>
    <property type="match status" value="1"/>
</dbReference>
<accession>A0A518RFK1</accession>
<proteinExistence type="predicted"/>
<dbReference type="InterPro" id="IPR011006">
    <property type="entry name" value="CheY-like_superfamily"/>
</dbReference>
<keyword evidence="5" id="KW-0804">Transcription</keyword>
<dbReference type="PROSITE" id="PS51755">
    <property type="entry name" value="OMPR_PHOB"/>
    <property type="match status" value="1"/>
</dbReference>
<dbReference type="PANTHER" id="PTHR48111">
    <property type="entry name" value="REGULATOR OF RPOS"/>
    <property type="match status" value="1"/>
</dbReference>
<evidence type="ECO:0000313" key="11">
    <source>
        <dbReference type="Proteomes" id="UP000318055"/>
    </source>
</evidence>
<dbReference type="Proteomes" id="UP000318055">
    <property type="component" value="Chromosome"/>
</dbReference>
<dbReference type="PANTHER" id="PTHR48111:SF1">
    <property type="entry name" value="TWO-COMPONENT RESPONSE REGULATOR ORR33"/>
    <property type="match status" value="1"/>
</dbReference>
<dbReference type="InterPro" id="IPR001789">
    <property type="entry name" value="Sig_transdc_resp-reg_receiver"/>
</dbReference>
<evidence type="ECO:0000256" key="1">
    <source>
        <dbReference type="ARBA" id="ARBA00022553"/>
    </source>
</evidence>
<dbReference type="SMART" id="SM00862">
    <property type="entry name" value="Trans_reg_C"/>
    <property type="match status" value="1"/>
</dbReference>
<dbReference type="OrthoDB" id="7580355at2"/>
<evidence type="ECO:0000256" key="3">
    <source>
        <dbReference type="ARBA" id="ARBA00023015"/>
    </source>
</evidence>
<dbReference type="CDD" id="cd00383">
    <property type="entry name" value="trans_reg_C"/>
    <property type="match status" value="1"/>
</dbReference>
<keyword evidence="4 7" id="KW-0238">DNA-binding</keyword>
<organism evidence="10 11">
    <name type="scientific">Sphingomonas suaedae</name>
    <dbReference type="NCBI Taxonomy" id="2599297"/>
    <lineage>
        <taxon>Bacteria</taxon>
        <taxon>Pseudomonadati</taxon>
        <taxon>Pseudomonadota</taxon>
        <taxon>Alphaproteobacteria</taxon>
        <taxon>Sphingomonadales</taxon>
        <taxon>Sphingomonadaceae</taxon>
        <taxon>Sphingomonas</taxon>
    </lineage>
</organism>
<name>A0A518RFK1_9SPHN</name>
<dbReference type="GO" id="GO:0000976">
    <property type="term" value="F:transcription cis-regulatory region binding"/>
    <property type="evidence" value="ECO:0007669"/>
    <property type="project" value="TreeGrafter"/>
</dbReference>
<evidence type="ECO:0000256" key="5">
    <source>
        <dbReference type="ARBA" id="ARBA00023163"/>
    </source>
</evidence>
<feature type="modified residue" description="4-aspartylphosphate" evidence="6">
    <location>
        <position position="70"/>
    </location>
</feature>
<dbReference type="InterPro" id="IPR039420">
    <property type="entry name" value="WalR-like"/>
</dbReference>
<feature type="domain" description="OmpR/PhoB-type" evidence="9">
    <location>
        <begin position="151"/>
        <end position="260"/>
    </location>
</feature>
<dbReference type="Pfam" id="PF00072">
    <property type="entry name" value="Response_reg"/>
    <property type="match status" value="1"/>
</dbReference>
<dbReference type="SUPFAM" id="SSF52172">
    <property type="entry name" value="CheY-like"/>
    <property type="match status" value="1"/>
</dbReference>
<dbReference type="GO" id="GO:0006355">
    <property type="term" value="P:regulation of DNA-templated transcription"/>
    <property type="evidence" value="ECO:0007669"/>
    <property type="project" value="InterPro"/>
</dbReference>
<dbReference type="InterPro" id="IPR016032">
    <property type="entry name" value="Sig_transdc_resp-reg_C-effctor"/>
</dbReference>
<dbReference type="Gene3D" id="6.10.250.690">
    <property type="match status" value="1"/>
</dbReference>
<gene>
    <name evidence="10" type="ORF">FPZ54_09395</name>
</gene>
<protein>
    <submittedName>
        <fullName evidence="10">Response regulator transcription factor</fullName>
    </submittedName>
</protein>
<dbReference type="GO" id="GO:0005829">
    <property type="term" value="C:cytosol"/>
    <property type="evidence" value="ECO:0007669"/>
    <property type="project" value="TreeGrafter"/>
</dbReference>
<dbReference type="InterPro" id="IPR036388">
    <property type="entry name" value="WH-like_DNA-bd_sf"/>
</dbReference>
<dbReference type="RefSeq" id="WP_145846642.1">
    <property type="nucleotide sequence ID" value="NZ_CP042239.1"/>
</dbReference>
<evidence type="ECO:0000256" key="4">
    <source>
        <dbReference type="ARBA" id="ARBA00023125"/>
    </source>
</evidence>
<evidence type="ECO:0000256" key="7">
    <source>
        <dbReference type="PROSITE-ProRule" id="PRU01091"/>
    </source>
</evidence>
<reference evidence="10 11" key="1">
    <citation type="submission" date="2019-07" db="EMBL/GenBank/DDBJ databases">
        <title>Sphingomonas alkalisoli sp. nov., isolated from rhizosphere soil of Suaedae salsa.</title>
        <authorList>
            <person name="Zhang H."/>
            <person name="Xu L."/>
            <person name="Zhang J.-X."/>
            <person name="Sun J.-Q."/>
        </authorList>
    </citation>
    <scope>NUCLEOTIDE SEQUENCE [LARGE SCALE GENOMIC DNA]</scope>
    <source>
        <strain evidence="10 11">XS-10</strain>
    </source>
</reference>
<dbReference type="AlphaFoldDB" id="A0A518RFK1"/>
<dbReference type="PROSITE" id="PS50110">
    <property type="entry name" value="RESPONSE_REGULATORY"/>
    <property type="match status" value="1"/>
</dbReference>
<keyword evidence="11" id="KW-1185">Reference proteome</keyword>
<keyword evidence="2" id="KW-0902">Two-component regulatory system</keyword>
<dbReference type="InterPro" id="IPR001867">
    <property type="entry name" value="OmpR/PhoB-type_DNA-bd"/>
</dbReference>
<dbReference type="SUPFAM" id="SSF46894">
    <property type="entry name" value="C-terminal effector domain of the bipartite response regulators"/>
    <property type="match status" value="1"/>
</dbReference>
<keyword evidence="3" id="KW-0805">Transcription regulation</keyword>
<dbReference type="GO" id="GO:0032993">
    <property type="term" value="C:protein-DNA complex"/>
    <property type="evidence" value="ECO:0007669"/>
    <property type="project" value="TreeGrafter"/>
</dbReference>
<evidence type="ECO:0000256" key="2">
    <source>
        <dbReference type="ARBA" id="ARBA00023012"/>
    </source>
</evidence>
<feature type="domain" description="Response regulatory" evidence="8">
    <location>
        <begin position="22"/>
        <end position="142"/>
    </location>
</feature>
<evidence type="ECO:0000313" key="10">
    <source>
        <dbReference type="EMBL" id="QDX26213.1"/>
    </source>
</evidence>
<dbReference type="SMART" id="SM00448">
    <property type="entry name" value="REC"/>
    <property type="match status" value="1"/>
</dbReference>
<dbReference type="Gene3D" id="1.10.10.10">
    <property type="entry name" value="Winged helix-like DNA-binding domain superfamily/Winged helix DNA-binding domain"/>
    <property type="match status" value="1"/>
</dbReference>
<dbReference type="KEGG" id="ssua:FPZ54_09395"/>
<evidence type="ECO:0000256" key="6">
    <source>
        <dbReference type="PROSITE-ProRule" id="PRU00169"/>
    </source>
</evidence>